<feature type="domain" description="Chalcone/stilbene synthase C-terminal" evidence="3">
    <location>
        <begin position="5"/>
        <end position="117"/>
    </location>
</feature>
<dbReference type="PANTHER" id="PTHR11877:SF10">
    <property type="entry name" value="TYPE III POLYKETIDE SYNTHASE B"/>
    <property type="match status" value="1"/>
</dbReference>
<dbReference type="AlphaFoldDB" id="A0A443NL45"/>
<dbReference type="InterPro" id="IPR016039">
    <property type="entry name" value="Thiolase-like"/>
</dbReference>
<keyword evidence="2" id="KW-0472">Membrane</keyword>
<dbReference type="PANTHER" id="PTHR11877">
    <property type="entry name" value="HYDROXYMETHYLGLUTARYL-COA SYNTHASE"/>
    <property type="match status" value="1"/>
</dbReference>
<protein>
    <submittedName>
        <fullName evidence="4">Type III polyketide synthase B</fullName>
    </submittedName>
</protein>
<keyword evidence="5" id="KW-1185">Reference proteome</keyword>
<reference evidence="4 5" key="1">
    <citation type="journal article" date="2019" name="Nat. Plants">
        <title>Stout camphor tree genome fills gaps in understanding of flowering plant genome evolution.</title>
        <authorList>
            <person name="Chaw S.M."/>
            <person name="Liu Y.C."/>
            <person name="Wu Y.W."/>
            <person name="Wang H.Y."/>
            <person name="Lin C.I."/>
            <person name="Wu C.S."/>
            <person name="Ke H.M."/>
            <person name="Chang L.Y."/>
            <person name="Hsu C.Y."/>
            <person name="Yang H.T."/>
            <person name="Sudianto E."/>
            <person name="Hsu M.H."/>
            <person name="Wu K.P."/>
            <person name="Wang L.N."/>
            <person name="Leebens-Mack J.H."/>
            <person name="Tsai I.J."/>
        </authorList>
    </citation>
    <scope>NUCLEOTIDE SEQUENCE [LARGE SCALE GENOMIC DNA]</scope>
    <source>
        <strain evidence="5">cv. Chaw 1501</strain>
        <tissue evidence="4">Young leaves</tissue>
    </source>
</reference>
<dbReference type="EMBL" id="QPKB01000003">
    <property type="protein sequence ID" value="RWR79211.1"/>
    <property type="molecule type" value="Genomic_DNA"/>
</dbReference>
<evidence type="ECO:0000313" key="4">
    <source>
        <dbReference type="EMBL" id="RWR79211.1"/>
    </source>
</evidence>
<organism evidence="4 5">
    <name type="scientific">Cinnamomum micranthum f. kanehirae</name>
    <dbReference type="NCBI Taxonomy" id="337451"/>
    <lineage>
        <taxon>Eukaryota</taxon>
        <taxon>Viridiplantae</taxon>
        <taxon>Streptophyta</taxon>
        <taxon>Embryophyta</taxon>
        <taxon>Tracheophyta</taxon>
        <taxon>Spermatophyta</taxon>
        <taxon>Magnoliopsida</taxon>
        <taxon>Magnoliidae</taxon>
        <taxon>Laurales</taxon>
        <taxon>Lauraceae</taxon>
        <taxon>Cinnamomum</taxon>
    </lineage>
</organism>
<keyword evidence="2" id="KW-0812">Transmembrane</keyword>
<comment type="similarity">
    <text evidence="1">Belongs to the thiolase-like superfamily. Chalcone/stilbene synthases family.</text>
</comment>
<comment type="caution">
    <text evidence="4">The sequence shown here is derived from an EMBL/GenBank/DDBJ whole genome shotgun (WGS) entry which is preliminary data.</text>
</comment>
<accession>A0A443NL45</accession>
<dbReference type="Pfam" id="PF02797">
    <property type="entry name" value="Chal_sti_synt_C"/>
    <property type="match status" value="1"/>
</dbReference>
<dbReference type="OrthoDB" id="1614829at2759"/>
<sequence>MKKGFKFGKDLPQIIEDHIEGFSNKLMKVLGHDEAEYNEMFWAVHTGWPAILNRKEKRFNLLPQKLSASRRALVGYRNASSNTIGYVMEYMMEESLKMKERREKDPHGVWYLLLGLGLPLRGFFQEILFF</sequence>
<feature type="transmembrane region" description="Helical" evidence="2">
    <location>
        <begin position="108"/>
        <end position="124"/>
    </location>
</feature>
<dbReference type="Gene3D" id="3.40.47.10">
    <property type="match status" value="1"/>
</dbReference>
<dbReference type="GO" id="GO:0030639">
    <property type="term" value="P:polyketide biosynthetic process"/>
    <property type="evidence" value="ECO:0007669"/>
    <property type="project" value="TreeGrafter"/>
</dbReference>
<evidence type="ECO:0000256" key="2">
    <source>
        <dbReference type="SAM" id="Phobius"/>
    </source>
</evidence>
<evidence type="ECO:0000313" key="5">
    <source>
        <dbReference type="Proteomes" id="UP000283530"/>
    </source>
</evidence>
<keyword evidence="2" id="KW-1133">Transmembrane helix</keyword>
<proteinExistence type="inferred from homology"/>
<dbReference type="GO" id="GO:0016747">
    <property type="term" value="F:acyltransferase activity, transferring groups other than amino-acyl groups"/>
    <property type="evidence" value="ECO:0007669"/>
    <property type="project" value="InterPro"/>
</dbReference>
<dbReference type="InterPro" id="IPR012328">
    <property type="entry name" value="Chalcone/stilbene_synt_C"/>
</dbReference>
<dbReference type="InterPro" id="IPR011141">
    <property type="entry name" value="Polyketide_synthase_type-III"/>
</dbReference>
<evidence type="ECO:0000259" key="3">
    <source>
        <dbReference type="Pfam" id="PF02797"/>
    </source>
</evidence>
<dbReference type="STRING" id="337451.A0A443NL45"/>
<dbReference type="SUPFAM" id="SSF53901">
    <property type="entry name" value="Thiolase-like"/>
    <property type="match status" value="1"/>
</dbReference>
<gene>
    <name evidence="4" type="ORF">CKAN_00777500</name>
</gene>
<name>A0A443NL45_9MAGN</name>
<evidence type="ECO:0000256" key="1">
    <source>
        <dbReference type="ARBA" id="ARBA00005531"/>
    </source>
</evidence>
<dbReference type="Proteomes" id="UP000283530">
    <property type="component" value="Unassembled WGS sequence"/>
</dbReference>